<dbReference type="InterPro" id="IPR032675">
    <property type="entry name" value="LRR_dom_sf"/>
</dbReference>
<sequence length="72" mass="8288">MQVKKADNAHTRQSVNITTLNLQNNLIENVEPLKDLVNLQDLYLAQNKIKDFTPIKNHPNFKHYFIGGWGGQ</sequence>
<organism evidence="3">
    <name type="scientific">Hexamita inflata</name>
    <dbReference type="NCBI Taxonomy" id="28002"/>
    <lineage>
        <taxon>Eukaryota</taxon>
        <taxon>Metamonada</taxon>
        <taxon>Diplomonadida</taxon>
        <taxon>Hexamitidae</taxon>
        <taxon>Hexamitinae</taxon>
        <taxon>Hexamita</taxon>
    </lineage>
</organism>
<dbReference type="PROSITE" id="PS51450">
    <property type="entry name" value="LRR"/>
    <property type="match status" value="2"/>
</dbReference>
<dbReference type="Gene3D" id="3.80.10.10">
    <property type="entry name" value="Ribonuclease Inhibitor"/>
    <property type="match status" value="1"/>
</dbReference>
<accession>A0AA86PES7</accession>
<reference evidence="4 5" key="2">
    <citation type="submission" date="2024-07" db="EMBL/GenBank/DDBJ databases">
        <authorList>
            <person name="Akdeniz Z."/>
        </authorList>
    </citation>
    <scope>NUCLEOTIDE SEQUENCE [LARGE SCALE GENOMIC DNA]</scope>
</reference>
<reference evidence="3" key="1">
    <citation type="submission" date="2023-06" db="EMBL/GenBank/DDBJ databases">
        <authorList>
            <person name="Kurt Z."/>
        </authorList>
    </citation>
    <scope>NUCLEOTIDE SEQUENCE</scope>
</reference>
<keyword evidence="2" id="KW-0677">Repeat</keyword>
<comment type="caution">
    <text evidence="3">The sequence shown here is derived from an EMBL/GenBank/DDBJ whole genome shotgun (WGS) entry which is preliminary data.</text>
</comment>
<dbReference type="InterPro" id="IPR001611">
    <property type="entry name" value="Leu-rich_rpt"/>
</dbReference>
<protein>
    <submittedName>
        <fullName evidence="3">Uncharacterized protein</fullName>
    </submittedName>
</protein>
<dbReference type="Proteomes" id="UP001642409">
    <property type="component" value="Unassembled WGS sequence"/>
</dbReference>
<evidence type="ECO:0000313" key="3">
    <source>
        <dbReference type="EMBL" id="CAI9937814.1"/>
    </source>
</evidence>
<dbReference type="SUPFAM" id="SSF52075">
    <property type="entry name" value="Outer arm dynein light chain 1"/>
    <property type="match status" value="1"/>
</dbReference>
<proteinExistence type="predicted"/>
<gene>
    <name evidence="3" type="ORF">HINF_LOCUS25459</name>
    <name evidence="4" type="ORF">HINF_LOCUS42816</name>
</gene>
<evidence type="ECO:0000256" key="1">
    <source>
        <dbReference type="ARBA" id="ARBA00022614"/>
    </source>
</evidence>
<keyword evidence="1" id="KW-0433">Leucine-rich repeat</keyword>
<evidence type="ECO:0000313" key="4">
    <source>
        <dbReference type="EMBL" id="CAL6048697.1"/>
    </source>
</evidence>
<evidence type="ECO:0000313" key="5">
    <source>
        <dbReference type="Proteomes" id="UP001642409"/>
    </source>
</evidence>
<keyword evidence="5" id="KW-1185">Reference proteome</keyword>
<dbReference type="Pfam" id="PF12799">
    <property type="entry name" value="LRR_4"/>
    <property type="match status" value="1"/>
</dbReference>
<dbReference type="AlphaFoldDB" id="A0AA86PES7"/>
<dbReference type="EMBL" id="CATOUU010000652">
    <property type="protein sequence ID" value="CAI9937814.1"/>
    <property type="molecule type" value="Genomic_DNA"/>
</dbReference>
<dbReference type="InterPro" id="IPR025875">
    <property type="entry name" value="Leu-rich_rpt_4"/>
</dbReference>
<dbReference type="EMBL" id="CAXDID020000176">
    <property type="protein sequence ID" value="CAL6048697.1"/>
    <property type="molecule type" value="Genomic_DNA"/>
</dbReference>
<name>A0AA86PES7_9EUKA</name>
<evidence type="ECO:0000256" key="2">
    <source>
        <dbReference type="ARBA" id="ARBA00022737"/>
    </source>
</evidence>